<organism evidence="1 2">
    <name type="scientific">Brytella acorum</name>
    <dbReference type="NCBI Taxonomy" id="2959299"/>
    <lineage>
        <taxon>Bacteria</taxon>
        <taxon>Pseudomonadati</taxon>
        <taxon>Pseudomonadota</taxon>
        <taxon>Alphaproteobacteria</taxon>
        <taxon>Acetobacterales</taxon>
        <taxon>Acetobacteraceae</taxon>
        <taxon>Brytella</taxon>
    </lineage>
</organism>
<reference evidence="1" key="1">
    <citation type="submission" date="2023-03" db="EMBL/GenBank/DDBJ databases">
        <authorList>
            <person name="Cleenwerck I."/>
        </authorList>
    </citation>
    <scope>NUCLEOTIDE SEQUENCE</scope>
    <source>
        <strain evidence="1">LMG 32879</strain>
    </source>
</reference>
<gene>
    <name evidence="1" type="ORF">LMG32879_001196</name>
</gene>
<name>A0AA35UFR9_9PROT</name>
<protein>
    <submittedName>
        <fullName evidence="1">Uncharacterized protein</fullName>
    </submittedName>
</protein>
<comment type="caution">
    <text evidence="1">The sequence shown here is derived from an EMBL/GenBank/DDBJ whole genome shotgun (WGS) entry which is preliminary data.</text>
</comment>
<evidence type="ECO:0000313" key="1">
    <source>
        <dbReference type="EMBL" id="CAI9120364.1"/>
    </source>
</evidence>
<proteinExistence type="predicted"/>
<sequence>MIIRAQTQGTIEDAIRSFGQKLGYDRFVLFAASSAREDIVDRIYWVEGDWVGDGTEIDAASYVRC</sequence>
<dbReference type="EMBL" id="CATKSH010000005">
    <property type="protein sequence ID" value="CAI9120364.1"/>
    <property type="molecule type" value="Genomic_DNA"/>
</dbReference>
<dbReference type="RefSeq" id="WP_289842601.1">
    <property type="nucleotide sequence ID" value="NZ_CATKSH010000005.1"/>
</dbReference>
<accession>A0AA35UFR9</accession>
<keyword evidence="2" id="KW-1185">Reference proteome</keyword>
<evidence type="ECO:0000313" key="2">
    <source>
        <dbReference type="Proteomes" id="UP001176960"/>
    </source>
</evidence>
<dbReference type="AlphaFoldDB" id="A0AA35UFR9"/>
<dbReference type="Proteomes" id="UP001176960">
    <property type="component" value="Unassembled WGS sequence"/>
</dbReference>